<dbReference type="AlphaFoldDB" id="A0A7U9BXV6"/>
<name>A0A7U9BXV6_9GAMM</name>
<dbReference type="Proteomes" id="UP000005756">
    <property type="component" value="Unassembled WGS sequence"/>
</dbReference>
<reference evidence="1 2" key="1">
    <citation type="submission" date="2011-10" db="EMBL/GenBank/DDBJ databases">
        <authorList>
            <person name="Quillaguamn J."/>
            <person name="Guzmn D."/>
            <person name="Balderrama-Subieta A."/>
            <person name="Cardona-Ortuo C."/>
            <person name="Guevara-Martnez M."/>
            <person name="Callisaya-Quispe N."/>
        </authorList>
    </citation>
    <scope>NUCLEOTIDE SEQUENCE [LARGE SCALE GENOMIC DNA]</scope>
    <source>
        <strain evidence="1 2">LC1</strain>
    </source>
</reference>
<proteinExistence type="predicted"/>
<sequence length="48" mass="5240">MSVTVCSQRFFSENNSPSNAVAVNEDSASVLPIAAAINERDKDIRKKE</sequence>
<protein>
    <submittedName>
        <fullName evidence="1">Uncharacterized protein</fullName>
    </submittedName>
</protein>
<accession>A0A7U9BXV6</accession>
<organism evidence="1 2">
    <name type="scientific">Vreelandella boliviensis LC1</name>
    <dbReference type="NCBI Taxonomy" id="1072583"/>
    <lineage>
        <taxon>Bacteria</taxon>
        <taxon>Pseudomonadati</taxon>
        <taxon>Pseudomonadota</taxon>
        <taxon>Gammaproteobacteria</taxon>
        <taxon>Oceanospirillales</taxon>
        <taxon>Halomonadaceae</taxon>
        <taxon>Vreelandella</taxon>
    </lineage>
</organism>
<evidence type="ECO:0000313" key="2">
    <source>
        <dbReference type="Proteomes" id="UP000005756"/>
    </source>
</evidence>
<gene>
    <name evidence="1" type="ORF">KUC_3663</name>
</gene>
<evidence type="ECO:0000313" key="1">
    <source>
        <dbReference type="EMBL" id="EHJ91220.1"/>
    </source>
</evidence>
<dbReference type="EMBL" id="JH393260">
    <property type="protein sequence ID" value="EHJ91220.1"/>
    <property type="molecule type" value="Genomic_DNA"/>
</dbReference>